<dbReference type="EMBL" id="CAJNNV010015084">
    <property type="protein sequence ID" value="CAE8603154.1"/>
    <property type="molecule type" value="Genomic_DNA"/>
</dbReference>
<feature type="chain" id="PRO_5032556657" description="Beta-ketoacyl synthase-like N-terminal domain-containing protein" evidence="4">
    <location>
        <begin position="23"/>
        <end position="601"/>
    </location>
</feature>
<name>A0A813EPS4_POLGL</name>
<accession>A0A813EPS4</accession>
<dbReference type="OMA" id="NTYFFDD"/>
<comment type="caution">
    <text evidence="6">The sequence shown here is derived from an EMBL/GenBank/DDBJ whole genome shotgun (WGS) entry which is preliminary data.</text>
</comment>
<keyword evidence="7" id="KW-1185">Reference proteome</keyword>
<dbReference type="PANTHER" id="PTHR43775">
    <property type="entry name" value="FATTY ACID SYNTHASE"/>
    <property type="match status" value="1"/>
</dbReference>
<evidence type="ECO:0000256" key="2">
    <source>
        <dbReference type="ARBA" id="ARBA00022553"/>
    </source>
</evidence>
<dbReference type="SMART" id="SM00209">
    <property type="entry name" value="TSP1"/>
    <property type="match status" value="1"/>
</dbReference>
<sequence>MISMAVLGLEMMLLLLFGRTLGLQTSEEVEVSALATDDECLRGRSCALNALQLNWKKYVGSSSSKKEASPKVDPTKEASEHADCKEPAAGRVCWEELTWAKHVGVHKHPERYPGLHQGSSYAEFQCAVHRRTPDKCPKPCGRYGCESKLGHEKLRTSTEPEVDLCAGKLDLLKHPRRLHPKRLQGREESAAGACLCVFDIDRTLTAKHAISNKTCPATEVVRGVRDEAYGDGVLTLSGLAAAGINTTGCGTCYLGLCSHGDAEKMYSPERKALLSRVMHSGPMDGIQLKLEDVMWSDEEFKSPYVVSQEDGTKQFAVEKILKWYARQGICISPSNTYFFDDRADNVLAFKDTGMNARQISCESRDGALGHGTVGLCGATAAELLTTEKGVKACKYDCQWGDWSPWGPCSAPCSPGAIHKRSRAKSVFEAGGGLPCIGATKDSEECTLDPCIQPVLENAAVERPPRAVPLRSAESASLRDGGGILCTGLSARYAGAVDSVGALRHGATAGHDGVREVPVHRWDLDLYWDRDPASCRVGRSYARHGGFVEGAELFDAACFGVATAEAASMDPAQRLLLEVGSACLQNGGLPLAGGSNRQVAVV</sequence>
<dbReference type="PANTHER" id="PTHR43775:SF37">
    <property type="entry name" value="SI:DKEY-61P9.11"/>
    <property type="match status" value="1"/>
</dbReference>
<evidence type="ECO:0000256" key="4">
    <source>
        <dbReference type="SAM" id="SignalP"/>
    </source>
</evidence>
<dbReference type="OrthoDB" id="406187at2759"/>
<feature type="region of interest" description="Disordered" evidence="3">
    <location>
        <begin position="63"/>
        <end position="83"/>
    </location>
</feature>
<dbReference type="InterPro" id="IPR036383">
    <property type="entry name" value="TSP1_rpt_sf"/>
</dbReference>
<evidence type="ECO:0000256" key="3">
    <source>
        <dbReference type="SAM" id="MobiDB-lite"/>
    </source>
</evidence>
<reference evidence="6" key="1">
    <citation type="submission" date="2021-02" db="EMBL/GenBank/DDBJ databases">
        <authorList>
            <person name="Dougan E. K."/>
            <person name="Rhodes N."/>
            <person name="Thang M."/>
            <person name="Chan C."/>
        </authorList>
    </citation>
    <scope>NUCLEOTIDE SEQUENCE</scope>
</reference>
<dbReference type="SUPFAM" id="SSF53901">
    <property type="entry name" value="Thiolase-like"/>
    <property type="match status" value="1"/>
</dbReference>
<feature type="compositionally biased region" description="Basic and acidic residues" evidence="3">
    <location>
        <begin position="64"/>
        <end position="83"/>
    </location>
</feature>
<dbReference type="GO" id="GO:0006633">
    <property type="term" value="P:fatty acid biosynthetic process"/>
    <property type="evidence" value="ECO:0007669"/>
    <property type="project" value="TreeGrafter"/>
</dbReference>
<dbReference type="InterPro" id="IPR014030">
    <property type="entry name" value="Ketoacyl_synth_N"/>
</dbReference>
<evidence type="ECO:0000313" key="6">
    <source>
        <dbReference type="EMBL" id="CAE8603154.1"/>
    </source>
</evidence>
<keyword evidence="1" id="KW-0596">Phosphopantetheine</keyword>
<feature type="domain" description="Beta-ketoacyl synthase-like N-terminal" evidence="5">
    <location>
        <begin position="483"/>
        <end position="600"/>
    </location>
</feature>
<dbReference type="AlphaFoldDB" id="A0A813EPS4"/>
<evidence type="ECO:0000259" key="5">
    <source>
        <dbReference type="Pfam" id="PF00109"/>
    </source>
</evidence>
<proteinExistence type="predicted"/>
<gene>
    <name evidence="6" type="ORF">PGLA1383_LOCUS21372</name>
</gene>
<dbReference type="GO" id="GO:0004312">
    <property type="term" value="F:fatty acid synthase activity"/>
    <property type="evidence" value="ECO:0007669"/>
    <property type="project" value="TreeGrafter"/>
</dbReference>
<dbReference type="InterPro" id="IPR050091">
    <property type="entry name" value="PKS_NRPS_Biosynth_Enz"/>
</dbReference>
<dbReference type="InterPro" id="IPR000884">
    <property type="entry name" value="TSP1_rpt"/>
</dbReference>
<dbReference type="Gene3D" id="2.20.100.10">
    <property type="entry name" value="Thrombospondin type-1 (TSP1) repeat"/>
    <property type="match status" value="1"/>
</dbReference>
<keyword evidence="2" id="KW-0597">Phosphoprotein</keyword>
<feature type="non-terminal residue" evidence="6">
    <location>
        <position position="601"/>
    </location>
</feature>
<dbReference type="Pfam" id="PF00109">
    <property type="entry name" value="ketoacyl-synt"/>
    <property type="match status" value="1"/>
</dbReference>
<evidence type="ECO:0000256" key="1">
    <source>
        <dbReference type="ARBA" id="ARBA00022450"/>
    </source>
</evidence>
<keyword evidence="4" id="KW-0732">Signal</keyword>
<organism evidence="6 7">
    <name type="scientific">Polarella glacialis</name>
    <name type="common">Dinoflagellate</name>
    <dbReference type="NCBI Taxonomy" id="89957"/>
    <lineage>
        <taxon>Eukaryota</taxon>
        <taxon>Sar</taxon>
        <taxon>Alveolata</taxon>
        <taxon>Dinophyceae</taxon>
        <taxon>Suessiales</taxon>
        <taxon>Suessiaceae</taxon>
        <taxon>Polarella</taxon>
    </lineage>
</organism>
<evidence type="ECO:0000313" key="7">
    <source>
        <dbReference type="Proteomes" id="UP000654075"/>
    </source>
</evidence>
<dbReference type="Pfam" id="PF00090">
    <property type="entry name" value="TSP_1"/>
    <property type="match status" value="1"/>
</dbReference>
<protein>
    <recommendedName>
        <fullName evidence="5">Beta-ketoacyl synthase-like N-terminal domain-containing protein</fullName>
    </recommendedName>
</protein>
<dbReference type="Gene3D" id="3.40.47.10">
    <property type="match status" value="1"/>
</dbReference>
<dbReference type="Proteomes" id="UP000654075">
    <property type="component" value="Unassembled WGS sequence"/>
</dbReference>
<dbReference type="SUPFAM" id="SSF82895">
    <property type="entry name" value="TSP-1 type 1 repeat"/>
    <property type="match status" value="1"/>
</dbReference>
<dbReference type="InterPro" id="IPR016039">
    <property type="entry name" value="Thiolase-like"/>
</dbReference>
<dbReference type="PROSITE" id="PS50092">
    <property type="entry name" value="TSP1"/>
    <property type="match status" value="1"/>
</dbReference>
<feature type="signal peptide" evidence="4">
    <location>
        <begin position="1"/>
        <end position="22"/>
    </location>
</feature>